<reference evidence="3 4" key="1">
    <citation type="submission" date="2018-11" db="EMBL/GenBank/DDBJ databases">
        <authorList>
            <consortium name="Pathogen Informatics"/>
        </authorList>
    </citation>
    <scope>NUCLEOTIDE SEQUENCE [LARGE SCALE GENOMIC DNA]</scope>
</reference>
<dbReference type="SMART" id="SM00054">
    <property type="entry name" value="EFh"/>
    <property type="match status" value="2"/>
</dbReference>
<dbReference type="InterPro" id="IPR011992">
    <property type="entry name" value="EF-hand-dom_pair"/>
</dbReference>
<dbReference type="AlphaFoldDB" id="A0A3P7LS97"/>
<dbReference type="EMBL" id="UYRU01046429">
    <property type="protein sequence ID" value="VDN09121.1"/>
    <property type="molecule type" value="Genomic_DNA"/>
</dbReference>
<keyword evidence="1" id="KW-0106">Calcium</keyword>
<proteinExistence type="predicted"/>
<evidence type="ECO:0000259" key="2">
    <source>
        <dbReference type="PROSITE" id="PS50222"/>
    </source>
</evidence>
<name>A0A3P7LS97_DIBLA</name>
<evidence type="ECO:0000313" key="3">
    <source>
        <dbReference type="EMBL" id="VDN09121.1"/>
    </source>
</evidence>
<accession>A0A3P7LS97</accession>
<dbReference type="Pfam" id="PF13499">
    <property type="entry name" value="EF-hand_7"/>
    <property type="match status" value="1"/>
</dbReference>
<dbReference type="Proteomes" id="UP000281553">
    <property type="component" value="Unassembled WGS sequence"/>
</dbReference>
<dbReference type="InterPro" id="IPR018247">
    <property type="entry name" value="EF_Hand_1_Ca_BS"/>
</dbReference>
<dbReference type="OrthoDB" id="26525at2759"/>
<feature type="domain" description="EF-hand" evidence="2">
    <location>
        <begin position="61"/>
        <end position="92"/>
    </location>
</feature>
<sequence length="92" mass="10250">MKNVDSKVFSVIDLPLYYGSQGNVNQVAMDTFKAMDTDKSGSISFAEFKVAMEKEAKNGKVDEKNLRAFFNKLDTDKNGELSLAELSKAFNK</sequence>
<dbReference type="GO" id="GO:0005509">
    <property type="term" value="F:calcium ion binding"/>
    <property type="evidence" value="ECO:0007669"/>
    <property type="project" value="InterPro"/>
</dbReference>
<dbReference type="SUPFAM" id="SSF47473">
    <property type="entry name" value="EF-hand"/>
    <property type="match status" value="1"/>
</dbReference>
<keyword evidence="4" id="KW-1185">Reference proteome</keyword>
<organism evidence="3 4">
    <name type="scientific">Dibothriocephalus latus</name>
    <name type="common">Fish tapeworm</name>
    <name type="synonym">Diphyllobothrium latum</name>
    <dbReference type="NCBI Taxonomy" id="60516"/>
    <lineage>
        <taxon>Eukaryota</taxon>
        <taxon>Metazoa</taxon>
        <taxon>Spiralia</taxon>
        <taxon>Lophotrochozoa</taxon>
        <taxon>Platyhelminthes</taxon>
        <taxon>Cestoda</taxon>
        <taxon>Eucestoda</taxon>
        <taxon>Diphyllobothriidea</taxon>
        <taxon>Diphyllobothriidae</taxon>
        <taxon>Dibothriocephalus</taxon>
    </lineage>
</organism>
<protein>
    <recommendedName>
        <fullName evidence="2">EF-hand domain-containing protein</fullName>
    </recommendedName>
</protein>
<dbReference type="PROSITE" id="PS50222">
    <property type="entry name" value="EF_HAND_2"/>
    <property type="match status" value="2"/>
</dbReference>
<gene>
    <name evidence="3" type="ORF">DILT_LOCUS4952</name>
</gene>
<evidence type="ECO:0000313" key="4">
    <source>
        <dbReference type="Proteomes" id="UP000281553"/>
    </source>
</evidence>
<dbReference type="PROSITE" id="PS00018">
    <property type="entry name" value="EF_HAND_1"/>
    <property type="match status" value="2"/>
</dbReference>
<evidence type="ECO:0000256" key="1">
    <source>
        <dbReference type="ARBA" id="ARBA00022837"/>
    </source>
</evidence>
<dbReference type="InterPro" id="IPR002048">
    <property type="entry name" value="EF_hand_dom"/>
</dbReference>
<dbReference type="CDD" id="cd00051">
    <property type="entry name" value="EFh"/>
    <property type="match status" value="1"/>
</dbReference>
<dbReference type="Gene3D" id="1.10.238.10">
    <property type="entry name" value="EF-hand"/>
    <property type="match status" value="1"/>
</dbReference>
<feature type="domain" description="EF-hand" evidence="2">
    <location>
        <begin position="23"/>
        <end position="58"/>
    </location>
</feature>